<sequence length="94" mass="10800">MPAAKYSEEFKIQVVREVIEKERTIASVAASYDLVAQTVGNWVARYRKEHATDQDRKKASESAEIAKLKAEVRELRQENEFLKKAAAFFAKERP</sequence>
<dbReference type="AlphaFoldDB" id="A0A1Q8VEL7"/>
<dbReference type="GO" id="GO:0003677">
    <property type="term" value="F:DNA binding"/>
    <property type="evidence" value="ECO:0007669"/>
    <property type="project" value="InterPro"/>
</dbReference>
<dbReference type="GO" id="GO:0006313">
    <property type="term" value="P:DNA transposition"/>
    <property type="evidence" value="ECO:0007669"/>
    <property type="project" value="InterPro"/>
</dbReference>
<dbReference type="InterPro" id="IPR009057">
    <property type="entry name" value="Homeodomain-like_sf"/>
</dbReference>
<evidence type="ECO:0000256" key="1">
    <source>
        <dbReference type="SAM" id="Coils"/>
    </source>
</evidence>
<dbReference type="EMBL" id="MSKJ01000001">
    <property type="protein sequence ID" value="OLO46542.1"/>
    <property type="molecule type" value="Genomic_DNA"/>
</dbReference>
<gene>
    <name evidence="2" type="ORF">BKH29_01345</name>
</gene>
<feature type="coiled-coil region" evidence="1">
    <location>
        <begin position="58"/>
        <end position="92"/>
    </location>
</feature>
<dbReference type="InterPro" id="IPR002514">
    <property type="entry name" value="Transposase_8"/>
</dbReference>
<dbReference type="GO" id="GO:0004803">
    <property type="term" value="F:transposase activity"/>
    <property type="evidence" value="ECO:0007669"/>
    <property type="project" value="InterPro"/>
</dbReference>
<dbReference type="SUPFAM" id="SSF46689">
    <property type="entry name" value="Homeodomain-like"/>
    <property type="match status" value="1"/>
</dbReference>
<protein>
    <recommendedName>
        <fullName evidence="4">Transposase</fullName>
    </recommendedName>
</protein>
<dbReference type="InterPro" id="IPR051839">
    <property type="entry name" value="RD_transcriptional_regulator"/>
</dbReference>
<organism evidence="2 3">
    <name type="scientific">Actinomyces oris</name>
    <dbReference type="NCBI Taxonomy" id="544580"/>
    <lineage>
        <taxon>Bacteria</taxon>
        <taxon>Bacillati</taxon>
        <taxon>Actinomycetota</taxon>
        <taxon>Actinomycetes</taxon>
        <taxon>Actinomycetales</taxon>
        <taxon>Actinomycetaceae</taxon>
        <taxon>Actinomyces</taxon>
    </lineage>
</organism>
<evidence type="ECO:0008006" key="4">
    <source>
        <dbReference type="Google" id="ProtNLM"/>
    </source>
</evidence>
<name>A0A1Q8VEL7_9ACTO</name>
<evidence type="ECO:0000313" key="2">
    <source>
        <dbReference type="EMBL" id="OLO46542.1"/>
    </source>
</evidence>
<dbReference type="PANTHER" id="PTHR33215:SF13">
    <property type="entry name" value="PROTEIN DISTAL ANTENNA"/>
    <property type="match status" value="1"/>
</dbReference>
<reference evidence="2 3" key="1">
    <citation type="submission" date="2016-12" db="EMBL/GenBank/DDBJ databases">
        <title>Genomic Comparison of strains in the 'Actinomyces naeslundii' Group.</title>
        <authorList>
            <person name="Mughal S.R."/>
            <person name="Do T."/>
            <person name="Gilbert S.C."/>
            <person name="Witherden E.A."/>
            <person name="Didelot X."/>
            <person name="Beighton D."/>
        </authorList>
    </citation>
    <scope>NUCLEOTIDE SEQUENCE [LARGE SCALE GENOMIC DNA]</scope>
    <source>
        <strain evidence="2 3">CCUG 33920</strain>
    </source>
</reference>
<comment type="caution">
    <text evidence="2">The sequence shown here is derived from an EMBL/GenBank/DDBJ whole genome shotgun (WGS) entry which is preliminary data.</text>
</comment>
<dbReference type="RefSeq" id="WP_075375968.1">
    <property type="nucleotide sequence ID" value="NZ_MSKJ01000001.1"/>
</dbReference>
<keyword evidence="1" id="KW-0175">Coiled coil</keyword>
<accession>A0A1Q8VEL7</accession>
<dbReference type="Gene3D" id="1.10.10.60">
    <property type="entry name" value="Homeodomain-like"/>
    <property type="match status" value="1"/>
</dbReference>
<proteinExistence type="predicted"/>
<dbReference type="Proteomes" id="UP000186857">
    <property type="component" value="Unassembled WGS sequence"/>
</dbReference>
<evidence type="ECO:0000313" key="3">
    <source>
        <dbReference type="Proteomes" id="UP000186857"/>
    </source>
</evidence>
<dbReference type="Pfam" id="PF01527">
    <property type="entry name" value="HTH_Tnp_1"/>
    <property type="match status" value="1"/>
</dbReference>
<dbReference type="PANTHER" id="PTHR33215">
    <property type="entry name" value="PROTEIN DISTAL ANTENNA"/>
    <property type="match status" value="1"/>
</dbReference>